<dbReference type="KEGG" id="esa:ESA_01268"/>
<dbReference type="Proteomes" id="UP000000260">
    <property type="component" value="Chromosome"/>
</dbReference>
<gene>
    <name evidence="1" type="ordered locus">ESA_01268</name>
</gene>
<reference evidence="1 2" key="1">
    <citation type="journal article" date="2010" name="PLoS ONE">
        <title>Genome sequence of Cronobacter sakazakii BAA-894 and comparative genomic hybridization analysis with other Cronobacter species.</title>
        <authorList>
            <person name="Kucerova E."/>
            <person name="Clifton S.W."/>
            <person name="Xia X.Q."/>
            <person name="Long F."/>
            <person name="Porwollik S."/>
            <person name="Fulton L."/>
            <person name="Fronick C."/>
            <person name="Minx P."/>
            <person name="Kyung K."/>
            <person name="Warren W."/>
            <person name="Fulton R."/>
            <person name="Feng D."/>
            <person name="Wollam A."/>
            <person name="Shah N."/>
            <person name="Bhonagiri V."/>
            <person name="Nash W.E."/>
            <person name="Hallsworth-Pepin K."/>
            <person name="Wilson R.K."/>
            <person name="McClelland M."/>
            <person name="Forsythe S.J."/>
        </authorList>
    </citation>
    <scope>NUCLEOTIDE SEQUENCE [LARGE SCALE GENOMIC DNA]</scope>
    <source>
        <strain evidence="1 2">ATCC BAA-894</strain>
    </source>
</reference>
<dbReference type="EMBL" id="CP000783">
    <property type="protein sequence ID" value="ABU76530.1"/>
    <property type="molecule type" value="Genomic_DNA"/>
</dbReference>
<dbReference type="AlphaFoldDB" id="A7MP28"/>
<name>A7MP28_CROS8</name>
<organism evidence="1 2">
    <name type="scientific">Cronobacter sakazakii (strain ATCC BAA-894)</name>
    <name type="common">Enterobacter sakazakii</name>
    <dbReference type="NCBI Taxonomy" id="290339"/>
    <lineage>
        <taxon>Bacteria</taxon>
        <taxon>Pseudomonadati</taxon>
        <taxon>Pseudomonadota</taxon>
        <taxon>Gammaproteobacteria</taxon>
        <taxon>Enterobacterales</taxon>
        <taxon>Enterobacteriaceae</taxon>
        <taxon>Cronobacter</taxon>
    </lineage>
</organism>
<accession>A7MP28</accession>
<protein>
    <submittedName>
        <fullName evidence="1">Uncharacterized protein</fullName>
    </submittedName>
</protein>
<keyword evidence="2" id="KW-1185">Reference proteome</keyword>
<proteinExistence type="predicted"/>
<evidence type="ECO:0000313" key="1">
    <source>
        <dbReference type="EMBL" id="ABU76530.1"/>
    </source>
</evidence>
<dbReference type="HOGENOM" id="CLU_3327002_0_0_6"/>
<sequence>MGGLEATFSKFGNCIDNDVEDFFVFTASKGMFFDQRFG</sequence>
<evidence type="ECO:0000313" key="2">
    <source>
        <dbReference type="Proteomes" id="UP000000260"/>
    </source>
</evidence>